<dbReference type="EMBL" id="JABFYL010000033">
    <property type="protein sequence ID" value="NVN51263.1"/>
    <property type="molecule type" value="Genomic_DNA"/>
</dbReference>
<name>A0A850PS03_9MYCO</name>
<dbReference type="Proteomes" id="UP000570517">
    <property type="component" value="Unassembled WGS sequence"/>
</dbReference>
<proteinExistence type="predicted"/>
<dbReference type="RefSeq" id="WP_178359598.1">
    <property type="nucleotide sequence ID" value="NZ_JABFYL010000033.1"/>
</dbReference>
<protein>
    <submittedName>
        <fullName evidence="1">Uncharacterized protein</fullName>
    </submittedName>
</protein>
<comment type="caution">
    <text evidence="1">The sequence shown here is derived from an EMBL/GenBank/DDBJ whole genome shotgun (WGS) entry which is preliminary data.</text>
</comment>
<gene>
    <name evidence="1" type="ORF">HLY00_3615</name>
</gene>
<keyword evidence="2" id="KW-1185">Reference proteome</keyword>
<dbReference type="AlphaFoldDB" id="A0A850PS03"/>
<reference evidence="1 2" key="1">
    <citation type="submission" date="2020-05" db="EMBL/GenBank/DDBJ databases">
        <title>Draft genome sequence of Mycobacterium hippocampi DL, isolated from European seabass, Dicentrarchus labrax, reared in fish farms.</title>
        <authorList>
            <person name="Stathopoulou P."/>
            <person name="Asimakis E."/>
            <person name="Tzokas K."/>
            <person name="Batargias C."/>
            <person name="Tsiamis G."/>
        </authorList>
    </citation>
    <scope>NUCLEOTIDE SEQUENCE [LARGE SCALE GENOMIC DNA]</scope>
    <source>
        <strain evidence="1 2">DL</strain>
    </source>
</reference>
<sequence length="123" mass="11122">MAAVPPSGGSGDRIKVDPIALPASGATTGAEAAAVAAGGAAGAAQGVGGLAGAAAQPDGVSLAINAVTSTWPAQDGTFLADLSRAGSAVASGDVASAAQLEAQDTENAAGIVAVAPGAATASV</sequence>
<accession>A0A850PS03</accession>
<organism evidence="1 2">
    <name type="scientific">Mycolicibacterium hippocampi</name>
    <dbReference type="NCBI Taxonomy" id="659824"/>
    <lineage>
        <taxon>Bacteria</taxon>
        <taxon>Bacillati</taxon>
        <taxon>Actinomycetota</taxon>
        <taxon>Actinomycetes</taxon>
        <taxon>Mycobacteriales</taxon>
        <taxon>Mycobacteriaceae</taxon>
        <taxon>Mycolicibacterium</taxon>
    </lineage>
</organism>
<evidence type="ECO:0000313" key="1">
    <source>
        <dbReference type="EMBL" id="NVN51263.1"/>
    </source>
</evidence>
<evidence type="ECO:0000313" key="2">
    <source>
        <dbReference type="Proteomes" id="UP000570517"/>
    </source>
</evidence>